<dbReference type="PANTHER" id="PTHR33908">
    <property type="entry name" value="MANNOSYLTRANSFERASE YKCB-RELATED"/>
    <property type="match status" value="1"/>
</dbReference>
<gene>
    <name evidence="10" type="ORF">A3C25_02045</name>
</gene>
<evidence type="ECO:0000259" key="9">
    <source>
        <dbReference type="Pfam" id="PF13231"/>
    </source>
</evidence>
<proteinExistence type="predicted"/>
<keyword evidence="4" id="KW-0808">Transferase</keyword>
<comment type="subcellular location">
    <subcellularLocation>
        <location evidence="1">Cell membrane</location>
        <topology evidence="1">Multi-pass membrane protein</topology>
    </subcellularLocation>
</comment>
<reference evidence="10 11" key="1">
    <citation type="journal article" date="2016" name="Nat. Commun.">
        <title>Thousands of microbial genomes shed light on interconnected biogeochemical processes in an aquifer system.</title>
        <authorList>
            <person name="Anantharaman K."/>
            <person name="Brown C.T."/>
            <person name="Hug L.A."/>
            <person name="Sharon I."/>
            <person name="Castelle C.J."/>
            <person name="Probst A.J."/>
            <person name="Thomas B.C."/>
            <person name="Singh A."/>
            <person name="Wilkins M.J."/>
            <person name="Karaoz U."/>
            <person name="Brodie E.L."/>
            <person name="Williams K.H."/>
            <person name="Hubbard S.S."/>
            <person name="Banfield J.F."/>
        </authorList>
    </citation>
    <scope>NUCLEOTIDE SEQUENCE [LARGE SCALE GENOMIC DNA]</scope>
</reference>
<evidence type="ECO:0000256" key="4">
    <source>
        <dbReference type="ARBA" id="ARBA00022679"/>
    </source>
</evidence>
<feature type="transmembrane region" description="Helical" evidence="8">
    <location>
        <begin position="311"/>
        <end position="333"/>
    </location>
</feature>
<feature type="transmembrane region" description="Helical" evidence="8">
    <location>
        <begin position="289"/>
        <end position="305"/>
    </location>
</feature>
<evidence type="ECO:0000313" key="11">
    <source>
        <dbReference type="Proteomes" id="UP000177913"/>
    </source>
</evidence>
<keyword evidence="2" id="KW-1003">Cell membrane</keyword>
<evidence type="ECO:0000313" key="10">
    <source>
        <dbReference type="EMBL" id="OGK23429.1"/>
    </source>
</evidence>
<keyword evidence="3" id="KW-0328">Glycosyltransferase</keyword>
<dbReference type="GO" id="GO:0009103">
    <property type="term" value="P:lipopolysaccharide biosynthetic process"/>
    <property type="evidence" value="ECO:0007669"/>
    <property type="project" value="UniProtKB-ARBA"/>
</dbReference>
<keyword evidence="7 8" id="KW-0472">Membrane</keyword>
<dbReference type="AlphaFoldDB" id="A0A1F7GWS3"/>
<evidence type="ECO:0000256" key="1">
    <source>
        <dbReference type="ARBA" id="ARBA00004651"/>
    </source>
</evidence>
<feature type="transmembrane region" description="Helical" evidence="8">
    <location>
        <begin position="113"/>
        <end position="130"/>
    </location>
</feature>
<organism evidence="10 11">
    <name type="scientific">Candidatus Roizmanbacteria bacterium RIFCSPHIGHO2_02_FULL_38_11</name>
    <dbReference type="NCBI Taxonomy" id="1802039"/>
    <lineage>
        <taxon>Bacteria</taxon>
        <taxon>Candidatus Roizmaniibacteriota</taxon>
    </lineage>
</organism>
<keyword evidence="6 8" id="KW-1133">Transmembrane helix</keyword>
<evidence type="ECO:0000256" key="3">
    <source>
        <dbReference type="ARBA" id="ARBA00022676"/>
    </source>
</evidence>
<evidence type="ECO:0000256" key="8">
    <source>
        <dbReference type="SAM" id="Phobius"/>
    </source>
</evidence>
<evidence type="ECO:0000256" key="5">
    <source>
        <dbReference type="ARBA" id="ARBA00022692"/>
    </source>
</evidence>
<sequence>MTKIKSAAAIIFLSILFAFIFFYRLDYNTLESWDEAWYASIAREMAKSGNFIQMIWNGKPYYDHPPMGFWLMAISYKLLGTNELATRLPSALLGLFSVLLIYKIAHELFGKKVIGFVAALILGTSVWYVIRVRSGNLESVFIFFYLLTVFLSIKSAKNFNWFPLVMLSFGALILSKTFIGISALLLIFYFNFHQLIKIRKNFVLILVGGLFFMLTVFPWYNFHLKNYSNFFEYHFIHKGTRDKAFSSYFHLELSQPLFYLHMGVRKWYYIWIASLAFLLVTFKFLKKNIFFIFLWNFIILYPFLTSKETELWHLIPVYLPLSLIVAVGAYEFLSILSNITEKLLLWFERSREPKRKNILLDSARRINNKRFINIIYLLPFIYIAFLQIKIFYKEVFPESRYITDQVDIAKKISKYNKKIFLDIDYLPVAVFYSGKQIETLVYEASGEATFSRLFKEDNGNVIGVTKNWVIEDLQKKKFPLKLLEKNYTYSILTKP</sequence>
<evidence type="ECO:0000256" key="2">
    <source>
        <dbReference type="ARBA" id="ARBA00022475"/>
    </source>
</evidence>
<feature type="transmembrane region" description="Helical" evidence="8">
    <location>
        <begin position="6"/>
        <end position="23"/>
    </location>
</feature>
<accession>A0A1F7GWS3</accession>
<dbReference type="InterPro" id="IPR050297">
    <property type="entry name" value="LipidA_mod_glycosyltrf_83"/>
</dbReference>
<comment type="caution">
    <text evidence="10">The sequence shown here is derived from an EMBL/GenBank/DDBJ whole genome shotgun (WGS) entry which is preliminary data.</text>
</comment>
<feature type="transmembrane region" description="Helical" evidence="8">
    <location>
        <begin position="266"/>
        <end position="282"/>
    </location>
</feature>
<dbReference type="Pfam" id="PF13231">
    <property type="entry name" value="PMT_2"/>
    <property type="match status" value="1"/>
</dbReference>
<evidence type="ECO:0000256" key="7">
    <source>
        <dbReference type="ARBA" id="ARBA00023136"/>
    </source>
</evidence>
<keyword evidence="5 8" id="KW-0812">Transmembrane</keyword>
<feature type="domain" description="Glycosyltransferase RgtA/B/C/D-like" evidence="9">
    <location>
        <begin position="63"/>
        <end position="219"/>
    </location>
</feature>
<evidence type="ECO:0000256" key="6">
    <source>
        <dbReference type="ARBA" id="ARBA00022989"/>
    </source>
</evidence>
<feature type="transmembrane region" description="Helical" evidence="8">
    <location>
        <begin position="374"/>
        <end position="392"/>
    </location>
</feature>
<feature type="transmembrane region" description="Helical" evidence="8">
    <location>
        <begin position="165"/>
        <end position="190"/>
    </location>
</feature>
<dbReference type="EMBL" id="MFZO01000047">
    <property type="protein sequence ID" value="OGK23429.1"/>
    <property type="molecule type" value="Genomic_DNA"/>
</dbReference>
<protein>
    <recommendedName>
        <fullName evidence="9">Glycosyltransferase RgtA/B/C/D-like domain-containing protein</fullName>
    </recommendedName>
</protein>
<dbReference type="GO" id="GO:0016763">
    <property type="term" value="F:pentosyltransferase activity"/>
    <property type="evidence" value="ECO:0007669"/>
    <property type="project" value="TreeGrafter"/>
</dbReference>
<dbReference type="InterPro" id="IPR038731">
    <property type="entry name" value="RgtA/B/C-like"/>
</dbReference>
<dbReference type="Proteomes" id="UP000177913">
    <property type="component" value="Unassembled WGS sequence"/>
</dbReference>
<feature type="transmembrane region" description="Helical" evidence="8">
    <location>
        <begin position="137"/>
        <end position="153"/>
    </location>
</feature>
<name>A0A1F7GWS3_9BACT</name>
<dbReference type="GO" id="GO:0005886">
    <property type="term" value="C:plasma membrane"/>
    <property type="evidence" value="ECO:0007669"/>
    <property type="project" value="UniProtKB-SubCell"/>
</dbReference>
<dbReference type="PANTHER" id="PTHR33908:SF11">
    <property type="entry name" value="MEMBRANE PROTEIN"/>
    <property type="match status" value="1"/>
</dbReference>
<feature type="transmembrane region" description="Helical" evidence="8">
    <location>
        <begin position="202"/>
        <end position="220"/>
    </location>
</feature>